<keyword evidence="1" id="KW-0472">Membrane</keyword>
<dbReference type="InterPro" id="IPR004158">
    <property type="entry name" value="DUF247_pln"/>
</dbReference>
<dbReference type="Proteomes" id="UP001168098">
    <property type="component" value="Unassembled WGS sequence"/>
</dbReference>
<keyword evidence="1" id="KW-0812">Transmembrane</keyword>
<comment type="caution">
    <text evidence="2">The sequence shown here is derived from an EMBL/GenBank/DDBJ whole genome shotgun (WGS) entry which is preliminary data.</text>
</comment>
<dbReference type="EMBL" id="JARBHA010000014">
    <property type="protein sequence ID" value="KAJ9682632.1"/>
    <property type="molecule type" value="Genomic_DNA"/>
</dbReference>
<evidence type="ECO:0000313" key="2">
    <source>
        <dbReference type="EMBL" id="KAJ9682632.1"/>
    </source>
</evidence>
<sequence length="314" mass="36484">MVVHDLFLVENQLPFGVLKLIFEGTSLSVEEMIKKFENKEPSHLLDLFQSALLGRYKKIQPKQDQKPEEKENSSLCGGGDEGFCCPWKKGKQQGQGIWQSEQKEKSSLCGGEDGGFCCPWKNGKQQGIWKSFGHIKELKAAGIYFRPSRTSSLTDISFKSYFFYGHLKLPSDDYAVTSYIYFLYELIDQADDVKELRSKHILYNFLGSDEDVAQIFNEITNNVEDTKVYEDVKARIQEHYNKRVNTWITQVLHDHFRSPWTFMALTAAVWMLILTGLQTYYAHPGKHIIHTYMWLFGVPSFLFVVWYIVRPLWD</sequence>
<feature type="transmembrane region" description="Helical" evidence="1">
    <location>
        <begin position="292"/>
        <end position="309"/>
    </location>
</feature>
<feature type="transmembrane region" description="Helical" evidence="1">
    <location>
        <begin position="260"/>
        <end position="280"/>
    </location>
</feature>
<reference evidence="2 3" key="1">
    <citation type="journal article" date="2023" name="BMC Biotechnol.">
        <title>Vitis rotundifolia cv Carlos genome sequencing.</title>
        <authorList>
            <person name="Huff M."/>
            <person name="Hulse-Kemp A."/>
            <person name="Scheffler B."/>
            <person name="Youngblood R."/>
            <person name="Simpson S."/>
            <person name="Babiker E."/>
            <person name="Staton M."/>
        </authorList>
    </citation>
    <scope>NUCLEOTIDE SEQUENCE [LARGE SCALE GENOMIC DNA]</scope>
    <source>
        <tissue evidence="2">Leaf</tissue>
    </source>
</reference>
<keyword evidence="3" id="KW-1185">Reference proteome</keyword>
<name>A0AA38Z5W2_VITRO</name>
<dbReference type="Pfam" id="PF03140">
    <property type="entry name" value="DUF247"/>
    <property type="match status" value="2"/>
</dbReference>
<dbReference type="PANTHER" id="PTHR31170">
    <property type="entry name" value="BNAC04G53230D PROTEIN"/>
    <property type="match status" value="1"/>
</dbReference>
<dbReference type="AlphaFoldDB" id="A0AA38Z5W2"/>
<dbReference type="PANTHER" id="PTHR31170:SF18">
    <property type="entry name" value="(WILD MALAYSIAN BANANA) HYPOTHETICAL PROTEIN"/>
    <property type="match status" value="1"/>
</dbReference>
<protein>
    <submittedName>
        <fullName evidence="2">Uncharacterized protein</fullName>
    </submittedName>
</protein>
<evidence type="ECO:0000256" key="1">
    <source>
        <dbReference type="SAM" id="Phobius"/>
    </source>
</evidence>
<organism evidence="2 3">
    <name type="scientific">Vitis rotundifolia</name>
    <name type="common">Muscadine grape</name>
    <dbReference type="NCBI Taxonomy" id="103349"/>
    <lineage>
        <taxon>Eukaryota</taxon>
        <taxon>Viridiplantae</taxon>
        <taxon>Streptophyta</taxon>
        <taxon>Embryophyta</taxon>
        <taxon>Tracheophyta</taxon>
        <taxon>Spermatophyta</taxon>
        <taxon>Magnoliopsida</taxon>
        <taxon>eudicotyledons</taxon>
        <taxon>Gunneridae</taxon>
        <taxon>Pentapetalae</taxon>
        <taxon>rosids</taxon>
        <taxon>Vitales</taxon>
        <taxon>Vitaceae</taxon>
        <taxon>Viteae</taxon>
        <taxon>Vitis</taxon>
    </lineage>
</organism>
<gene>
    <name evidence="2" type="ORF">PVL29_018537</name>
</gene>
<proteinExistence type="predicted"/>
<accession>A0AA38Z5W2</accession>
<keyword evidence="1" id="KW-1133">Transmembrane helix</keyword>
<evidence type="ECO:0000313" key="3">
    <source>
        <dbReference type="Proteomes" id="UP001168098"/>
    </source>
</evidence>